<sequence>MILYNLFRVFLWLMYICFFRRVYYLNPEHTPKNEPLIFISNHSNGMLDPILIAAMQRRPVYFWARASEFPKNIKGWLMYKLHGLPIYRVDEGTENMHKNEQTFKTTRELLYGGWNSAFVAPEGYCVVQKKLLPFKKGCARLAFKMMEEKDWSLDVKILPTGVNYTYHDKFRSEVYVKLGKPLSVQRYKAMYQEDKEEAVTQLTQDMRVALREQMIYVEEGNELLTEKLFVLTRNNFTRKIFPMYSGNPDLCLAEQAVANHVTALDDAKKTALEADVDAYQVLLDRNGIKDYAVAAKNKRSLFWVLIGFPFWLFGTISGRIPHILARNLRNKVVPFIEFTASFAFITALIMWVLWGFLAIGISAFFIGYWSLLLPFIMVFLQTYAYHYEDYYKEWKALAKYKKIKDKRMFEQKRAAIDCL</sequence>
<organism evidence="3">
    <name type="scientific">uncultured Aureispira sp</name>
    <dbReference type="NCBI Taxonomy" id="1331704"/>
    <lineage>
        <taxon>Bacteria</taxon>
        <taxon>Pseudomonadati</taxon>
        <taxon>Bacteroidota</taxon>
        <taxon>Saprospiria</taxon>
        <taxon>Saprospirales</taxon>
        <taxon>Saprospiraceae</taxon>
        <taxon>Aureispira</taxon>
        <taxon>environmental samples</taxon>
    </lineage>
</organism>
<proteinExistence type="predicted"/>
<dbReference type="GO" id="GO:0008654">
    <property type="term" value="P:phospholipid biosynthetic process"/>
    <property type="evidence" value="ECO:0007669"/>
    <property type="project" value="TreeGrafter"/>
</dbReference>
<keyword evidence="1" id="KW-0812">Transmembrane</keyword>
<evidence type="ECO:0000259" key="2">
    <source>
        <dbReference type="SMART" id="SM00563"/>
    </source>
</evidence>
<protein>
    <recommendedName>
        <fullName evidence="2">Phospholipid/glycerol acyltransferase domain-containing protein</fullName>
    </recommendedName>
</protein>
<dbReference type="InterPro" id="IPR002123">
    <property type="entry name" value="Plipid/glycerol_acylTrfase"/>
</dbReference>
<accession>A0A6S6UA51</accession>
<dbReference type="InterPro" id="IPR052744">
    <property type="entry name" value="GPAT/DAPAT"/>
</dbReference>
<feature type="transmembrane region" description="Helical" evidence="1">
    <location>
        <begin position="366"/>
        <end position="385"/>
    </location>
</feature>
<feature type="transmembrane region" description="Helical" evidence="1">
    <location>
        <begin position="301"/>
        <end position="320"/>
    </location>
</feature>
<reference evidence="3" key="1">
    <citation type="submission" date="2020-01" db="EMBL/GenBank/DDBJ databases">
        <authorList>
            <person name="Meier V. D."/>
            <person name="Meier V D."/>
        </authorList>
    </citation>
    <scope>NUCLEOTIDE SEQUENCE</scope>
    <source>
        <strain evidence="3">HLG_WM_MAG_10</strain>
    </source>
</reference>
<keyword evidence="1" id="KW-1133">Transmembrane helix</keyword>
<evidence type="ECO:0000313" key="3">
    <source>
        <dbReference type="EMBL" id="CAA6830106.1"/>
    </source>
</evidence>
<dbReference type="AlphaFoldDB" id="A0A6S6UA51"/>
<gene>
    <name evidence="3" type="ORF">HELGO_WM26514</name>
</gene>
<name>A0A6S6UA51_9BACT</name>
<dbReference type="Pfam" id="PF01553">
    <property type="entry name" value="Acyltransferase"/>
    <property type="match status" value="1"/>
</dbReference>
<keyword evidence="1" id="KW-0472">Membrane</keyword>
<dbReference type="PANTHER" id="PTHR31605">
    <property type="entry name" value="GLYCEROL-3-PHOSPHATE O-ACYLTRANSFERASE 1"/>
    <property type="match status" value="1"/>
</dbReference>
<feature type="domain" description="Phospholipid/glycerol acyltransferase" evidence="2">
    <location>
        <begin position="36"/>
        <end position="165"/>
    </location>
</feature>
<feature type="transmembrane region" description="Helical" evidence="1">
    <location>
        <begin position="332"/>
        <end position="354"/>
    </location>
</feature>
<dbReference type="SUPFAM" id="SSF69593">
    <property type="entry name" value="Glycerol-3-phosphate (1)-acyltransferase"/>
    <property type="match status" value="1"/>
</dbReference>
<evidence type="ECO:0000256" key="1">
    <source>
        <dbReference type="SAM" id="Phobius"/>
    </source>
</evidence>
<dbReference type="GO" id="GO:0016287">
    <property type="term" value="F:glycerone-phosphate O-acyltransferase activity"/>
    <property type="evidence" value="ECO:0007669"/>
    <property type="project" value="TreeGrafter"/>
</dbReference>
<dbReference type="EMBL" id="CACVAQ010000534">
    <property type="protein sequence ID" value="CAA6830106.1"/>
    <property type="molecule type" value="Genomic_DNA"/>
</dbReference>
<dbReference type="SMART" id="SM00563">
    <property type="entry name" value="PlsC"/>
    <property type="match status" value="1"/>
</dbReference>
<dbReference type="PANTHER" id="PTHR31605:SF0">
    <property type="entry name" value="GLYCEROL-3-PHOSPHATE O-ACYLTRANSFERASE 1"/>
    <property type="match status" value="1"/>
</dbReference>
<dbReference type="GO" id="GO:0004366">
    <property type="term" value="F:glycerol-3-phosphate O-acyltransferase activity"/>
    <property type="evidence" value="ECO:0007669"/>
    <property type="project" value="TreeGrafter"/>
</dbReference>